<feature type="signal peptide" evidence="1">
    <location>
        <begin position="1"/>
        <end position="25"/>
    </location>
</feature>
<dbReference type="VEuPathDB" id="PlasmoDB:PVBDA_1300100"/>
<dbReference type="VEuPathDB" id="PlasmoDB:PVPCR_0200100"/>
<dbReference type="VEuPathDB" id="PlasmoDB:PVSEL_0200070"/>
<organism evidence="2 3">
    <name type="scientific">Plasmodium vinckei</name>
    <dbReference type="NCBI Taxonomy" id="5860"/>
    <lineage>
        <taxon>Eukaryota</taxon>
        <taxon>Sar</taxon>
        <taxon>Alveolata</taxon>
        <taxon>Apicomplexa</taxon>
        <taxon>Aconoidasida</taxon>
        <taxon>Haemosporida</taxon>
        <taxon>Plasmodiidae</taxon>
        <taxon>Plasmodium</taxon>
        <taxon>Plasmodium (Vinckeia)</taxon>
    </lineage>
</organism>
<sequence>MNKIYIKVALALLGIAGYMQNVAFASETDGLNFREMSNLSPSESKVFEEYKDVLNDSYDETIEVIRYVHPTLDLLEKLSRVDVHDYSTYTTENGHKIYNKKIGNMDIGRLDFTIPSASKYLDVVRHYWDFKYEKTPDNKIINGKVVRLYCKNYVVFEKHNPDPNNTPPKKTYSVCSRRPIPKSTEILCPSRILNYDGEINKETELTKVYKNQKRAERNIDPEEALVNLGDNLSGFAIKNDEDNDQVLVTYINAIYDNGNSTEFADNKRQRDHEYTKIIKLAQRIIANDYDYPPNTFVSTQ</sequence>
<evidence type="ECO:0000313" key="3">
    <source>
        <dbReference type="Proteomes" id="UP000515697"/>
    </source>
</evidence>
<dbReference type="EMBL" id="LR865423">
    <property type="protein sequence ID" value="CAD2096034.1"/>
    <property type="molecule type" value="Genomic_DNA"/>
</dbReference>
<reference evidence="2 3" key="1">
    <citation type="submission" date="2020-08" db="EMBL/GenBank/DDBJ databases">
        <authorList>
            <person name="Ramaprasad A."/>
        </authorList>
    </citation>
    <scope>NUCLEOTIDE SEQUENCE [LARGE SCALE GENOMIC DNA]</scope>
</reference>
<feature type="chain" id="PRO_5028121481" evidence="1">
    <location>
        <begin position="26"/>
        <end position="300"/>
    </location>
</feature>
<dbReference type="VEuPathDB" id="PlasmoDB:PVLDE_1307570"/>
<accession>A0A6V7SBS3</accession>
<protein>
    <submittedName>
        <fullName evidence="2">Fam-a protein</fullName>
    </submittedName>
</protein>
<gene>
    <name evidence="2" type="ORF">PVSEL_0200070</name>
</gene>
<dbReference type="VEuPathDB" id="PlasmoDB:PVVCY_1306950"/>
<dbReference type="Proteomes" id="UP000515697">
    <property type="component" value="Chromosome PVSEL_02"/>
</dbReference>
<name>A0A6V7SBS3_PLAVN</name>
<dbReference type="AlphaFoldDB" id="A0A6V7SBS3"/>
<keyword evidence="1" id="KW-0732">Signal</keyword>
<proteinExistence type="predicted"/>
<evidence type="ECO:0000313" key="2">
    <source>
        <dbReference type="EMBL" id="CAD2096034.1"/>
    </source>
</evidence>
<evidence type="ECO:0000256" key="1">
    <source>
        <dbReference type="SAM" id="SignalP"/>
    </source>
</evidence>